<feature type="transmembrane region" description="Helical" evidence="1">
    <location>
        <begin position="138"/>
        <end position="160"/>
    </location>
</feature>
<proteinExistence type="predicted"/>
<feature type="transmembrane region" description="Helical" evidence="1">
    <location>
        <begin position="77"/>
        <end position="100"/>
    </location>
</feature>
<evidence type="ECO:0000313" key="3">
    <source>
        <dbReference type="Proteomes" id="UP001329151"/>
    </source>
</evidence>
<accession>A0AA86MH58</accession>
<dbReference type="RefSeq" id="WP_130557036.1">
    <property type="nucleotide sequence ID" value="NZ_AP028947.1"/>
</dbReference>
<keyword evidence="3" id="KW-1185">Reference proteome</keyword>
<feature type="transmembrane region" description="Helical" evidence="1">
    <location>
        <begin position="37"/>
        <end position="56"/>
    </location>
</feature>
<keyword evidence="1" id="KW-1133">Transmembrane helix</keyword>
<dbReference type="KEGG" id="lto:RGQ30_02330"/>
<feature type="transmembrane region" description="Helical" evidence="1">
    <location>
        <begin position="212"/>
        <end position="231"/>
    </location>
</feature>
<reference evidence="2 3" key="1">
    <citation type="submission" date="2023-10" db="EMBL/GenBank/DDBJ databases">
        <title>Complete Genome Sequence of Limnobacter thiooxidans CS-K2T, Isolated from freshwater lake sediments in Bavaria, Germany.</title>
        <authorList>
            <person name="Naruki M."/>
            <person name="Watanabe A."/>
            <person name="Warashina T."/>
            <person name="Morita T."/>
            <person name="Arakawa K."/>
        </authorList>
    </citation>
    <scope>NUCLEOTIDE SEQUENCE [LARGE SCALE GENOMIC DNA]</scope>
    <source>
        <strain evidence="2 3">CS-K2</strain>
    </source>
</reference>
<dbReference type="Proteomes" id="UP001329151">
    <property type="component" value="Chromosome"/>
</dbReference>
<name>A0AA86MH58_9BURK</name>
<evidence type="ECO:0000313" key="2">
    <source>
        <dbReference type="EMBL" id="BET24732.1"/>
    </source>
</evidence>
<evidence type="ECO:0008006" key="4">
    <source>
        <dbReference type="Google" id="ProtNLM"/>
    </source>
</evidence>
<evidence type="ECO:0000256" key="1">
    <source>
        <dbReference type="SAM" id="Phobius"/>
    </source>
</evidence>
<keyword evidence="1" id="KW-0812">Transmembrane</keyword>
<dbReference type="AlphaFoldDB" id="A0AA86MH58"/>
<dbReference type="EMBL" id="AP028947">
    <property type="protein sequence ID" value="BET24732.1"/>
    <property type="molecule type" value="Genomic_DNA"/>
</dbReference>
<gene>
    <name evidence="2" type="ORF">RGQ30_02330</name>
</gene>
<protein>
    <recommendedName>
        <fullName evidence="4">O-antigen/teichoic acid export membrane protein</fullName>
    </recommendedName>
</protein>
<feature type="transmembrane region" description="Helical" evidence="1">
    <location>
        <begin position="299"/>
        <end position="321"/>
    </location>
</feature>
<sequence>MLITLAGRLVQFGLLLVNIKVMTSLLVPTQYGLMSLYLAINLFFGFVFVNPVGTYINRHLRLWQGEGLLYSKFRLFLPYWAFLAIACFVGLIVARAAGLLFEDESLWALLICSLLVLSSTLFNTLVPSLNLLGHDKSFVILTVVTSALGLALSSLFVMIFEANAGNWLAGLVLSQVLGTCFSFAFYKRLGLKKTTSQAEPIIQVLSKSVFPYAWPVLLYTLLIWSSFQAYRFVIEEYFSLLELGLVVAGYSVAIQIIAATEQIANTWFLPRFYAECDSPNPAVRSQATAKYVCSMATPVILALFAVLTGADLLIKIMLGAAYQDTKIYLLLGVLIEAFRVVANATGLRFHQSRQTSRLVWPAFCALLLIIVLVAIQDLTLVSIMVSMIAGAIFLLVLMFDKSLLLNVFTAGARQFKVFPAALLVLVFLGLVVLKPYLEFQFYSALWVVLWALVGASYLRSVLKQVKQQ</sequence>
<feature type="transmembrane region" description="Helical" evidence="1">
    <location>
        <begin position="415"/>
        <end position="433"/>
    </location>
</feature>
<organism evidence="2 3">
    <name type="scientific">Limnobacter thiooxidans</name>
    <dbReference type="NCBI Taxonomy" id="131080"/>
    <lineage>
        <taxon>Bacteria</taxon>
        <taxon>Pseudomonadati</taxon>
        <taxon>Pseudomonadota</taxon>
        <taxon>Betaproteobacteria</taxon>
        <taxon>Burkholderiales</taxon>
        <taxon>Burkholderiaceae</taxon>
        <taxon>Limnobacter</taxon>
    </lineage>
</organism>
<feature type="transmembrane region" description="Helical" evidence="1">
    <location>
        <begin position="381"/>
        <end position="403"/>
    </location>
</feature>
<feature type="transmembrane region" description="Helical" evidence="1">
    <location>
        <begin position="12"/>
        <end position="31"/>
    </location>
</feature>
<keyword evidence="1" id="KW-0472">Membrane</keyword>
<feature type="transmembrane region" description="Helical" evidence="1">
    <location>
        <begin position="358"/>
        <end position="375"/>
    </location>
</feature>
<feature type="transmembrane region" description="Helical" evidence="1">
    <location>
        <begin position="166"/>
        <end position="186"/>
    </location>
</feature>
<feature type="transmembrane region" description="Helical" evidence="1">
    <location>
        <begin position="106"/>
        <end position="126"/>
    </location>
</feature>
<feature type="transmembrane region" description="Helical" evidence="1">
    <location>
        <begin position="237"/>
        <end position="258"/>
    </location>
</feature>
<feature type="transmembrane region" description="Helical" evidence="1">
    <location>
        <begin position="439"/>
        <end position="458"/>
    </location>
</feature>